<evidence type="ECO:0000313" key="1">
    <source>
        <dbReference type="EMBL" id="CAG8527857.1"/>
    </source>
</evidence>
<comment type="caution">
    <text evidence="1">The sequence shown here is derived from an EMBL/GenBank/DDBJ whole genome shotgun (WGS) entry which is preliminary data.</text>
</comment>
<proteinExistence type="predicted"/>
<organism evidence="1 2">
    <name type="scientific">Cetraspora pellucida</name>
    <dbReference type="NCBI Taxonomy" id="1433469"/>
    <lineage>
        <taxon>Eukaryota</taxon>
        <taxon>Fungi</taxon>
        <taxon>Fungi incertae sedis</taxon>
        <taxon>Mucoromycota</taxon>
        <taxon>Glomeromycotina</taxon>
        <taxon>Glomeromycetes</taxon>
        <taxon>Diversisporales</taxon>
        <taxon>Gigasporaceae</taxon>
        <taxon>Cetraspora</taxon>
    </lineage>
</organism>
<dbReference type="AlphaFoldDB" id="A0A9N9AFL9"/>
<dbReference type="EMBL" id="CAJVQA010001834">
    <property type="protein sequence ID" value="CAG8527857.1"/>
    <property type="molecule type" value="Genomic_DNA"/>
</dbReference>
<accession>A0A9N9AFL9</accession>
<keyword evidence="2" id="KW-1185">Reference proteome</keyword>
<evidence type="ECO:0000313" key="2">
    <source>
        <dbReference type="Proteomes" id="UP000789759"/>
    </source>
</evidence>
<reference evidence="1" key="1">
    <citation type="submission" date="2021-06" db="EMBL/GenBank/DDBJ databases">
        <authorList>
            <person name="Kallberg Y."/>
            <person name="Tangrot J."/>
            <person name="Rosling A."/>
        </authorList>
    </citation>
    <scope>NUCLEOTIDE SEQUENCE</scope>
    <source>
        <strain evidence="1">FL966</strain>
    </source>
</reference>
<gene>
    <name evidence="1" type="ORF">CPELLU_LOCUS3702</name>
</gene>
<protein>
    <submittedName>
        <fullName evidence="1">7455_t:CDS:1</fullName>
    </submittedName>
</protein>
<sequence length="225" mass="25874">MAILSKYSLEKYNSLLLPEIANNELKNKNAEFDELIKNITPIIKKNKIELGLRLLHGHNIPLKGEQAMVEKFDYFQEEPALITSADSPNASYPASWILSDDQYWVFEYSSDPYVKKVYERLEDSSVLDEISAQIRKYKLDSLIGPCITARETLNKFDMSEGKSFVEHTIKIEDKFVNIVRSRPNDESATNGIKTIWGVKINDSCITNIPCFCCINDNDNKRRHFV</sequence>
<dbReference type="OrthoDB" id="2322999at2759"/>
<name>A0A9N9AFL9_9GLOM</name>
<dbReference type="Proteomes" id="UP000789759">
    <property type="component" value="Unassembled WGS sequence"/>
</dbReference>